<dbReference type="AlphaFoldDB" id="X6NLZ2"/>
<organism evidence="5 6">
    <name type="scientific">Reticulomyxa filosa</name>
    <dbReference type="NCBI Taxonomy" id="46433"/>
    <lineage>
        <taxon>Eukaryota</taxon>
        <taxon>Sar</taxon>
        <taxon>Rhizaria</taxon>
        <taxon>Retaria</taxon>
        <taxon>Foraminifera</taxon>
        <taxon>Monothalamids</taxon>
        <taxon>Reticulomyxidae</taxon>
        <taxon>Reticulomyxa</taxon>
    </lineage>
</organism>
<dbReference type="PANTHER" id="PTHR11143">
    <property type="entry name" value="60S RIBOSOMAL PROTEIN L26 FAMILY MEMBER"/>
    <property type="match status" value="1"/>
</dbReference>
<keyword evidence="3" id="KW-0687">Ribonucleoprotein</keyword>
<proteinExistence type="inferred from homology"/>
<evidence type="ECO:0000256" key="3">
    <source>
        <dbReference type="ARBA" id="ARBA00023274"/>
    </source>
</evidence>
<dbReference type="GO" id="GO:0003735">
    <property type="term" value="F:structural constituent of ribosome"/>
    <property type="evidence" value="ECO:0007669"/>
    <property type="project" value="InterPro"/>
</dbReference>
<evidence type="ECO:0000313" key="5">
    <source>
        <dbReference type="EMBL" id="ETO27026.1"/>
    </source>
</evidence>
<feature type="signal peptide" evidence="4">
    <location>
        <begin position="1"/>
        <end position="23"/>
    </location>
</feature>
<evidence type="ECO:0008006" key="7">
    <source>
        <dbReference type="Google" id="ProtNLM"/>
    </source>
</evidence>
<feature type="chain" id="PRO_5004975712" description="KOW domain-containing protein" evidence="4">
    <location>
        <begin position="24"/>
        <end position="176"/>
    </location>
</feature>
<dbReference type="Gene3D" id="2.30.30.30">
    <property type="match status" value="1"/>
</dbReference>
<keyword evidence="2" id="KW-0689">Ribosomal protein</keyword>
<comment type="similarity">
    <text evidence="1">Belongs to the universal ribosomal protein uL24 family.</text>
</comment>
<sequence>MKFNSRSLFVSFFLFLCVCKEYGVPRLSIPIRKDDVVRVIRGKYKEESTPQKVVRVNRRKYRIYLEGIQREKANGLYFWASYKPLSFLFLKKTLFEIPKIKSSQVQVPIQCSNVVITQLKEDKYRKGLVKSLVKKKLKARKRLGLGEKEKKGSEETRGPNRFGLKKKYFFLQFLFF</sequence>
<dbReference type="EMBL" id="ASPP01007507">
    <property type="protein sequence ID" value="ETO27026.1"/>
    <property type="molecule type" value="Genomic_DNA"/>
</dbReference>
<evidence type="ECO:0000313" key="6">
    <source>
        <dbReference type="Proteomes" id="UP000023152"/>
    </source>
</evidence>
<accession>X6NLZ2</accession>
<dbReference type="SUPFAM" id="SSF50104">
    <property type="entry name" value="Translation proteins SH3-like domain"/>
    <property type="match status" value="1"/>
</dbReference>
<keyword evidence="6" id="KW-1185">Reference proteome</keyword>
<dbReference type="OrthoDB" id="1688503at2759"/>
<dbReference type="InterPro" id="IPR005756">
    <property type="entry name" value="Ribosomal_uL24_euk/arc"/>
</dbReference>
<reference evidence="5 6" key="1">
    <citation type="journal article" date="2013" name="Curr. Biol.">
        <title>The Genome of the Foraminiferan Reticulomyxa filosa.</title>
        <authorList>
            <person name="Glockner G."/>
            <person name="Hulsmann N."/>
            <person name="Schleicher M."/>
            <person name="Noegel A.A."/>
            <person name="Eichinger L."/>
            <person name="Gallinger C."/>
            <person name="Pawlowski J."/>
            <person name="Sierra R."/>
            <person name="Euteneuer U."/>
            <person name="Pillet L."/>
            <person name="Moustafa A."/>
            <person name="Platzer M."/>
            <person name="Groth M."/>
            <person name="Szafranski K."/>
            <person name="Schliwa M."/>
        </authorList>
    </citation>
    <scope>NUCLEOTIDE SEQUENCE [LARGE SCALE GENOMIC DNA]</scope>
</reference>
<gene>
    <name evidence="5" type="ORF">RFI_10104</name>
</gene>
<dbReference type="InterPro" id="IPR014722">
    <property type="entry name" value="Rib_uL2_dom2"/>
</dbReference>
<dbReference type="GO" id="GO:0015934">
    <property type="term" value="C:large ribosomal subunit"/>
    <property type="evidence" value="ECO:0007669"/>
    <property type="project" value="InterPro"/>
</dbReference>
<name>X6NLZ2_RETFI</name>
<dbReference type="Proteomes" id="UP000023152">
    <property type="component" value="Unassembled WGS sequence"/>
</dbReference>
<evidence type="ECO:0000256" key="4">
    <source>
        <dbReference type="SAM" id="SignalP"/>
    </source>
</evidence>
<dbReference type="CDD" id="cd06089">
    <property type="entry name" value="KOW_RPL26"/>
    <property type="match status" value="1"/>
</dbReference>
<keyword evidence="4" id="KW-0732">Signal</keyword>
<dbReference type="GO" id="GO:0006412">
    <property type="term" value="P:translation"/>
    <property type="evidence" value="ECO:0007669"/>
    <property type="project" value="InterPro"/>
</dbReference>
<dbReference type="InterPro" id="IPR008991">
    <property type="entry name" value="Translation_prot_SH3-like_sf"/>
</dbReference>
<evidence type="ECO:0000256" key="2">
    <source>
        <dbReference type="ARBA" id="ARBA00022980"/>
    </source>
</evidence>
<evidence type="ECO:0000256" key="1">
    <source>
        <dbReference type="ARBA" id="ARBA00010618"/>
    </source>
</evidence>
<dbReference type="GO" id="GO:0003723">
    <property type="term" value="F:RNA binding"/>
    <property type="evidence" value="ECO:0007669"/>
    <property type="project" value="InterPro"/>
</dbReference>
<comment type="caution">
    <text evidence="5">The sequence shown here is derived from an EMBL/GenBank/DDBJ whole genome shotgun (WGS) entry which is preliminary data.</text>
</comment>
<protein>
    <recommendedName>
        <fullName evidence="7">KOW domain-containing protein</fullName>
    </recommendedName>
</protein>
<dbReference type="InterPro" id="IPR041988">
    <property type="entry name" value="Ribosomal_uL24_KOW"/>
</dbReference>